<reference evidence="1" key="1">
    <citation type="submission" date="2014-09" db="EMBL/GenBank/DDBJ databases">
        <authorList>
            <person name="Magalhaes I.L.F."/>
            <person name="Oliveira U."/>
            <person name="Santos F.R."/>
            <person name="Vidigal T.H.D.A."/>
            <person name="Brescovit A.D."/>
            <person name="Santos A.J."/>
        </authorList>
    </citation>
    <scope>NUCLEOTIDE SEQUENCE</scope>
    <source>
        <tissue evidence="1">Shoot tissue taken approximately 20 cm above the soil surface</tissue>
    </source>
</reference>
<organism evidence="1">
    <name type="scientific">Arundo donax</name>
    <name type="common">Giant reed</name>
    <name type="synonym">Donax arundinaceus</name>
    <dbReference type="NCBI Taxonomy" id="35708"/>
    <lineage>
        <taxon>Eukaryota</taxon>
        <taxon>Viridiplantae</taxon>
        <taxon>Streptophyta</taxon>
        <taxon>Embryophyta</taxon>
        <taxon>Tracheophyta</taxon>
        <taxon>Spermatophyta</taxon>
        <taxon>Magnoliopsida</taxon>
        <taxon>Liliopsida</taxon>
        <taxon>Poales</taxon>
        <taxon>Poaceae</taxon>
        <taxon>PACMAD clade</taxon>
        <taxon>Arundinoideae</taxon>
        <taxon>Arundineae</taxon>
        <taxon>Arundo</taxon>
    </lineage>
</organism>
<proteinExistence type="predicted"/>
<dbReference type="EMBL" id="GBRH01243890">
    <property type="protein sequence ID" value="JAD54005.1"/>
    <property type="molecule type" value="Transcribed_RNA"/>
</dbReference>
<accession>A0A0A9AYK7</accession>
<protein>
    <submittedName>
        <fullName evidence="1">Uncharacterized protein</fullName>
    </submittedName>
</protein>
<reference evidence="1" key="2">
    <citation type="journal article" date="2015" name="Data Brief">
        <title>Shoot transcriptome of the giant reed, Arundo donax.</title>
        <authorList>
            <person name="Barrero R.A."/>
            <person name="Guerrero F.D."/>
            <person name="Moolhuijzen P."/>
            <person name="Goolsby J.A."/>
            <person name="Tidwell J."/>
            <person name="Bellgard S.E."/>
            <person name="Bellgard M.I."/>
        </authorList>
    </citation>
    <scope>NUCLEOTIDE SEQUENCE</scope>
    <source>
        <tissue evidence="1">Shoot tissue taken approximately 20 cm above the soil surface</tissue>
    </source>
</reference>
<sequence length="18" mass="2176">MPEYYSRTNLLHYLTSMG</sequence>
<evidence type="ECO:0000313" key="1">
    <source>
        <dbReference type="EMBL" id="JAD54005.1"/>
    </source>
</evidence>
<dbReference type="AlphaFoldDB" id="A0A0A9AYK7"/>
<name>A0A0A9AYK7_ARUDO</name>